<name>A0A6M0H5D5_9CLOT</name>
<proteinExistence type="predicted"/>
<dbReference type="Proteomes" id="UP000481872">
    <property type="component" value="Unassembled WGS sequence"/>
</dbReference>
<gene>
    <name evidence="2" type="ORF">G3M99_14005</name>
</gene>
<keyword evidence="3" id="KW-1185">Reference proteome</keyword>
<dbReference type="AlphaFoldDB" id="A0A6M0H5D5"/>
<evidence type="ECO:0000313" key="2">
    <source>
        <dbReference type="EMBL" id="NEU05946.1"/>
    </source>
</evidence>
<evidence type="ECO:0000313" key="3">
    <source>
        <dbReference type="Proteomes" id="UP000481872"/>
    </source>
</evidence>
<evidence type="ECO:0000256" key="1">
    <source>
        <dbReference type="SAM" id="Phobius"/>
    </source>
</evidence>
<protein>
    <submittedName>
        <fullName evidence="2">Uncharacterized protein</fullName>
    </submittedName>
</protein>
<organism evidence="2 3">
    <name type="scientific">Clostridium senegalense</name>
    <dbReference type="NCBI Taxonomy" id="1465809"/>
    <lineage>
        <taxon>Bacteria</taxon>
        <taxon>Bacillati</taxon>
        <taxon>Bacillota</taxon>
        <taxon>Clostridia</taxon>
        <taxon>Eubacteriales</taxon>
        <taxon>Clostridiaceae</taxon>
        <taxon>Clostridium</taxon>
    </lineage>
</organism>
<keyword evidence="1" id="KW-1133">Transmembrane helix</keyword>
<feature type="transmembrane region" description="Helical" evidence="1">
    <location>
        <begin position="6"/>
        <end position="27"/>
    </location>
</feature>
<dbReference type="EMBL" id="JAAGPU010000029">
    <property type="protein sequence ID" value="NEU05946.1"/>
    <property type="molecule type" value="Genomic_DNA"/>
</dbReference>
<keyword evidence="1" id="KW-0472">Membrane</keyword>
<dbReference type="RefSeq" id="WP_199870561.1">
    <property type="nucleotide sequence ID" value="NZ_JAAGPU010000029.1"/>
</dbReference>
<reference evidence="2 3" key="1">
    <citation type="submission" date="2020-02" db="EMBL/GenBank/DDBJ databases">
        <title>Genome assembly of a novel Clostridium senegalense strain.</title>
        <authorList>
            <person name="Gupta T.B."/>
            <person name="Jauregui R."/>
            <person name="Maclean P."/>
            <person name="Nawarathana A."/>
            <person name="Brightwell G."/>
        </authorList>
    </citation>
    <scope>NUCLEOTIDE SEQUENCE [LARGE SCALE GENOMIC DNA]</scope>
    <source>
        <strain evidence="2 3">AGRFS4</strain>
    </source>
</reference>
<accession>A0A6M0H5D5</accession>
<sequence>MRRTVIISSFVILFIIAGGIFGINKIIEYANEKVKEARSVDIVCITPKELSEEMSIKNNKKFYKKVIEIKLKVKSTTSKRIIMANEGEDDIAIGFQKDVNISNVKIGDVIKVRGFTTPKNKKNEKIVIGGAVLLSQ</sequence>
<comment type="caution">
    <text evidence="2">The sequence shown here is derived from an EMBL/GenBank/DDBJ whole genome shotgun (WGS) entry which is preliminary data.</text>
</comment>
<keyword evidence="1" id="KW-0812">Transmembrane</keyword>